<dbReference type="Pfam" id="PF03283">
    <property type="entry name" value="PAE"/>
    <property type="match status" value="2"/>
</dbReference>
<feature type="compositionally biased region" description="Polar residues" evidence="2">
    <location>
        <begin position="389"/>
        <end position="408"/>
    </location>
</feature>
<keyword evidence="5" id="KW-1185">Reference proteome</keyword>
<feature type="compositionally biased region" description="Basic residues" evidence="2">
    <location>
        <begin position="367"/>
        <end position="385"/>
    </location>
</feature>
<accession>A0ABQ9JY95</accession>
<comment type="similarity">
    <text evidence="1">Belongs to the pectinacetylesterase family. Notum subfamily.</text>
</comment>
<dbReference type="PANTHER" id="PTHR21562:SF122">
    <property type="entry name" value="PALMITOLEOYL-PROTEIN CARBOXYLESTERASE NOTUM"/>
    <property type="match status" value="1"/>
</dbReference>
<comment type="caution">
    <text evidence="4">The sequence shown here is derived from an EMBL/GenBank/DDBJ whole genome shotgun (WGS) entry which is preliminary data.</text>
</comment>
<sequence length="502" mass="58458">MVIFQIISLCLGISTAFPNTVSHVTMEQPIYTNTIQRFVQNHDQPTSVKGNEVRALKKVFLSNRSITCNDGSQAGFYLRKSHTSKKWIIFLEGGWYCYDHHSCMNRWLKQRHYMTSSQWPETRDGLENSTDLLLTGSSAGGTGVMINLDFVQEFLHEDMMLRQIRVRGVTDSGWFLDRTPYAPTNKPAVEAIRKGMEMWQGKVPRRCREVYLREPWRCYFGYRLYPTLKTDLFVFQWLFDEAQMDADNVGAPVTKQQWDYIHKMGDALRQSFENVTAVFAPSCISHSVLTKRDWQNVKVDDISIAEALHCWEQKSGRRRTKRLKNAKMFADQPRLLNRHSNKHRLENRLNPNGGNGSLSIPEDDTNRRRRRRKHRKNKKGKKRKDRIPENNQHNNNRTIPLTSNTLSSLDKRASRSVLRTQRGPNNRRCTHRKLERCSWPQCNHSCPRLHNPFTGEEMDFIDLLKSFGLDMESVADALGIDMQTLNNMDHSELLNLLTQQSN</sequence>
<evidence type="ECO:0000256" key="2">
    <source>
        <dbReference type="SAM" id="MobiDB-lite"/>
    </source>
</evidence>
<dbReference type="InterPro" id="IPR004963">
    <property type="entry name" value="PAE/NOTUM"/>
</dbReference>
<feature type="region of interest" description="Disordered" evidence="2">
    <location>
        <begin position="315"/>
        <end position="427"/>
    </location>
</feature>
<feature type="chain" id="PRO_5047127317" description="Palmitoleoyl-protein carboxylesterase NOTUM" evidence="3">
    <location>
        <begin position="17"/>
        <end position="502"/>
    </location>
</feature>
<feature type="compositionally biased region" description="Basic residues" evidence="2">
    <location>
        <begin position="316"/>
        <end position="325"/>
    </location>
</feature>
<dbReference type="PANTHER" id="PTHR21562">
    <property type="entry name" value="NOTUM-RELATED"/>
    <property type="match status" value="1"/>
</dbReference>
<evidence type="ECO:0000256" key="3">
    <source>
        <dbReference type="SAM" id="SignalP"/>
    </source>
</evidence>
<reference evidence="4" key="1">
    <citation type="journal article" date="2023" name="Insect Mol. Biol.">
        <title>Genome sequencing provides insights into the evolution of gene families encoding plant cell wall-degrading enzymes in longhorned beetles.</title>
        <authorList>
            <person name="Shin N.R."/>
            <person name="Okamura Y."/>
            <person name="Kirsch R."/>
            <person name="Pauchet Y."/>
        </authorList>
    </citation>
    <scope>NUCLEOTIDE SEQUENCE</scope>
    <source>
        <strain evidence="4">MMC_N1</strain>
    </source>
</reference>
<dbReference type="Proteomes" id="UP001162164">
    <property type="component" value="Unassembled WGS sequence"/>
</dbReference>
<organism evidence="4 5">
    <name type="scientific">Molorchus minor</name>
    <dbReference type="NCBI Taxonomy" id="1323400"/>
    <lineage>
        <taxon>Eukaryota</taxon>
        <taxon>Metazoa</taxon>
        <taxon>Ecdysozoa</taxon>
        <taxon>Arthropoda</taxon>
        <taxon>Hexapoda</taxon>
        <taxon>Insecta</taxon>
        <taxon>Pterygota</taxon>
        <taxon>Neoptera</taxon>
        <taxon>Endopterygota</taxon>
        <taxon>Coleoptera</taxon>
        <taxon>Polyphaga</taxon>
        <taxon>Cucujiformia</taxon>
        <taxon>Chrysomeloidea</taxon>
        <taxon>Cerambycidae</taxon>
        <taxon>Lamiinae</taxon>
        <taxon>Monochamini</taxon>
        <taxon>Molorchus</taxon>
    </lineage>
</organism>
<evidence type="ECO:0000313" key="4">
    <source>
        <dbReference type="EMBL" id="KAJ8982727.1"/>
    </source>
</evidence>
<gene>
    <name evidence="4" type="ORF">NQ317_019518</name>
</gene>
<protein>
    <recommendedName>
        <fullName evidence="6">Palmitoleoyl-protein carboxylesterase NOTUM</fullName>
    </recommendedName>
</protein>
<name>A0ABQ9JY95_9CUCU</name>
<feature type="signal peptide" evidence="3">
    <location>
        <begin position="1"/>
        <end position="16"/>
    </location>
</feature>
<keyword evidence="3" id="KW-0732">Signal</keyword>
<proteinExistence type="inferred from homology"/>
<dbReference type="EMBL" id="JAPWTJ010000110">
    <property type="protein sequence ID" value="KAJ8982727.1"/>
    <property type="molecule type" value="Genomic_DNA"/>
</dbReference>
<evidence type="ECO:0000313" key="5">
    <source>
        <dbReference type="Proteomes" id="UP001162164"/>
    </source>
</evidence>
<evidence type="ECO:0008006" key="6">
    <source>
        <dbReference type="Google" id="ProtNLM"/>
    </source>
</evidence>
<evidence type="ECO:0000256" key="1">
    <source>
        <dbReference type="ARBA" id="ARBA00010213"/>
    </source>
</evidence>